<dbReference type="Gene3D" id="3.10.180.10">
    <property type="entry name" value="2,3-Dihydroxybiphenyl 1,2-Dioxygenase, domain 1"/>
    <property type="match status" value="1"/>
</dbReference>
<dbReference type="EMBL" id="JBHSFT010000018">
    <property type="protein sequence ID" value="MFC4662920.1"/>
    <property type="molecule type" value="Genomic_DNA"/>
</dbReference>
<evidence type="ECO:0000313" key="3">
    <source>
        <dbReference type="Proteomes" id="UP001595988"/>
    </source>
</evidence>
<dbReference type="Pfam" id="PF00903">
    <property type="entry name" value="Glyoxalase"/>
    <property type="match status" value="1"/>
</dbReference>
<feature type="domain" description="VOC" evidence="1">
    <location>
        <begin position="1"/>
        <end position="52"/>
    </location>
</feature>
<proteinExistence type="predicted"/>
<protein>
    <submittedName>
        <fullName evidence="2">VOC family protein</fullName>
    </submittedName>
</protein>
<sequence>MPYPLFNFHTDNIDQAYQHIKKLQYEIVSEIVEFVDFAYFNISDPDGNIIMI</sequence>
<dbReference type="SUPFAM" id="SSF54593">
    <property type="entry name" value="Glyoxalase/Bleomycin resistance protein/Dihydroxybiphenyl dioxygenase"/>
    <property type="match status" value="1"/>
</dbReference>
<dbReference type="PROSITE" id="PS51819">
    <property type="entry name" value="VOC"/>
    <property type="match status" value="1"/>
</dbReference>
<dbReference type="Proteomes" id="UP001595988">
    <property type="component" value="Unassembled WGS sequence"/>
</dbReference>
<evidence type="ECO:0000259" key="1">
    <source>
        <dbReference type="PROSITE" id="PS51819"/>
    </source>
</evidence>
<dbReference type="RefSeq" id="WP_379542437.1">
    <property type="nucleotide sequence ID" value="NZ_JBHSFT010000018.1"/>
</dbReference>
<evidence type="ECO:0000313" key="2">
    <source>
        <dbReference type="EMBL" id="MFC4662920.1"/>
    </source>
</evidence>
<gene>
    <name evidence="2" type="ORF">ACFO3P_12105</name>
</gene>
<dbReference type="InterPro" id="IPR037523">
    <property type="entry name" value="VOC_core"/>
</dbReference>
<name>A0ABV9JYM9_9BACI</name>
<accession>A0ABV9JYM9</accession>
<comment type="caution">
    <text evidence="2">The sequence shown here is derived from an EMBL/GenBank/DDBJ whole genome shotgun (WGS) entry which is preliminary data.</text>
</comment>
<dbReference type="InterPro" id="IPR004360">
    <property type="entry name" value="Glyas_Fos-R_dOase_dom"/>
</dbReference>
<keyword evidence="3" id="KW-1185">Reference proteome</keyword>
<reference evidence="3" key="1">
    <citation type="journal article" date="2019" name="Int. J. Syst. Evol. Microbiol.">
        <title>The Global Catalogue of Microorganisms (GCM) 10K type strain sequencing project: providing services to taxonomists for standard genome sequencing and annotation.</title>
        <authorList>
            <consortium name="The Broad Institute Genomics Platform"/>
            <consortium name="The Broad Institute Genome Sequencing Center for Infectious Disease"/>
            <person name="Wu L."/>
            <person name="Ma J."/>
        </authorList>
    </citation>
    <scope>NUCLEOTIDE SEQUENCE [LARGE SCALE GENOMIC DNA]</scope>
    <source>
        <strain evidence="3">CCUG 37257</strain>
    </source>
</reference>
<organism evidence="2 3">
    <name type="scientific">Oceanobacillus aidingensis</name>
    <dbReference type="NCBI Taxonomy" id="645964"/>
    <lineage>
        <taxon>Bacteria</taxon>
        <taxon>Bacillati</taxon>
        <taxon>Bacillota</taxon>
        <taxon>Bacilli</taxon>
        <taxon>Bacillales</taxon>
        <taxon>Bacillaceae</taxon>
        <taxon>Oceanobacillus</taxon>
    </lineage>
</organism>
<dbReference type="InterPro" id="IPR029068">
    <property type="entry name" value="Glyas_Bleomycin-R_OHBP_Dase"/>
</dbReference>